<dbReference type="Pfam" id="PF01835">
    <property type="entry name" value="MG2"/>
    <property type="match status" value="1"/>
</dbReference>
<dbReference type="Pfam" id="PF17962">
    <property type="entry name" value="bMG6"/>
    <property type="match status" value="1"/>
</dbReference>
<dbReference type="InterPro" id="IPR002890">
    <property type="entry name" value="MG2"/>
</dbReference>
<dbReference type="SUPFAM" id="SSF48239">
    <property type="entry name" value="Terpenoid cyclases/Protein prenyltransferases"/>
    <property type="match status" value="1"/>
</dbReference>
<comment type="similarity">
    <text evidence="1">Belongs to the protease inhibitor I39 (alpha-2-macroglobulin) family. Bacterial alpha-2-macroglobulin subfamily.</text>
</comment>
<comment type="caution">
    <text evidence="6">The sequence shown here is derived from an EMBL/GenBank/DDBJ whole genome shotgun (WGS) entry which is preliminary data.</text>
</comment>
<dbReference type="InterPro" id="IPR041203">
    <property type="entry name" value="Bact_A2M_MG5"/>
</dbReference>
<dbReference type="Gene3D" id="1.50.10.20">
    <property type="match status" value="1"/>
</dbReference>
<evidence type="ECO:0000256" key="1">
    <source>
        <dbReference type="ARBA" id="ARBA00010556"/>
    </source>
</evidence>
<dbReference type="PROSITE" id="PS51257">
    <property type="entry name" value="PROKAR_LIPOPROTEIN"/>
    <property type="match status" value="1"/>
</dbReference>
<dbReference type="Pfam" id="PF17972">
    <property type="entry name" value="bMG5"/>
    <property type="match status" value="1"/>
</dbReference>
<dbReference type="InterPro" id="IPR013783">
    <property type="entry name" value="Ig-like_fold"/>
</dbReference>
<dbReference type="Pfam" id="PF11974">
    <property type="entry name" value="bMG3"/>
    <property type="match status" value="1"/>
</dbReference>
<keyword evidence="7" id="KW-1185">Reference proteome</keyword>
<dbReference type="InterPro" id="IPR021868">
    <property type="entry name" value="Alpha_2_Macroglob_MG3"/>
</dbReference>
<dbReference type="InterPro" id="IPR051802">
    <property type="entry name" value="YfhM-like"/>
</dbReference>
<dbReference type="EMBL" id="BAABJX010000024">
    <property type="protein sequence ID" value="GAA4831665.1"/>
    <property type="molecule type" value="Genomic_DNA"/>
</dbReference>
<dbReference type="InterPro" id="IPR001599">
    <property type="entry name" value="Macroglobln_a2"/>
</dbReference>
<evidence type="ECO:0000256" key="2">
    <source>
        <dbReference type="ARBA" id="ARBA00022729"/>
    </source>
</evidence>
<feature type="signal peptide" evidence="3">
    <location>
        <begin position="1"/>
        <end position="21"/>
    </location>
</feature>
<reference evidence="7" key="1">
    <citation type="journal article" date="2019" name="Int. J. Syst. Evol. Microbiol.">
        <title>The Global Catalogue of Microorganisms (GCM) 10K type strain sequencing project: providing services to taxonomists for standard genome sequencing and annotation.</title>
        <authorList>
            <consortium name="The Broad Institute Genomics Platform"/>
            <consortium name="The Broad Institute Genome Sequencing Center for Infectious Disease"/>
            <person name="Wu L."/>
            <person name="Ma J."/>
        </authorList>
    </citation>
    <scope>NUCLEOTIDE SEQUENCE [LARGE SCALE GENOMIC DNA]</scope>
    <source>
        <strain evidence="7">JCM 18326</strain>
    </source>
</reference>
<dbReference type="InterPro" id="IPR011626">
    <property type="entry name" value="Alpha-macroglobulin_TED"/>
</dbReference>
<dbReference type="InterPro" id="IPR011625">
    <property type="entry name" value="A2M_N_BRD"/>
</dbReference>
<proteinExistence type="inferred from homology"/>
<sequence length="1793" mass="202041">MLTQKRSTLFFVLCLSLLIQACSSNKSNVNITYKNFQEEIELKQNITMVFDRDMVNPVQVNHWYEQPVLEITPKVAGKFRWKSTKTLEFSPENGFAPSTSYTMNFTEDFYEMLLDQPKITEEKFTFHTPSLQLERTDTFWQVGQQGEPEIRLTLNFNYEVVPTEIASKLKVTSEGKETSFAMSTTVPAKQIQLALKGSDLTQKSALKIQVQEGLSIANTKMKAKELSYDTKVPSREKFKIVRAETSIHAGKPSIYIYTNQGVSTQQIERYINLSPTIDIEVEKTDFGFILKGAFQTGQQYYLTIEKALKGVFNEELDFEFTQNILFGRVDPAIRFNEKKAQYLSKAGTKKVGIKIVNVPEVEVTLHKIYRNNILAYLKDNGLLYDRGGDDYYYYGYADFSKYGDMVFENTLSTTSLEQSNGSYLIDLGISDQTLFDGIYVLTVRSTDQRYVKDQKVISMSDIGLITKKGKDNITVFTNSILKGETLSDVEITLVSSNNQEVYTVKTDNKGVAVFDNVRQKAPGFTVEMLVASKGDDFNYLHFSQTVVNHSREDIGGISYNATGMMAFLYGDRNLYRPGEKVYLKGIVRNKDWTAAKSFPVKLKVYTPEGSRLIAEQTSLNEEGTFETSFTLPAAALTGSYNVELYTTNNILLGNYQVSVEEFMPDRIKVNVQLDKETVNAGDEVVLSAQALNMFGPPAPGRKYETTFQIVKKGVQPKGLDEYDFSLYGMDNISFEEVIVEGTTGEEGQFQESYFIPEAYHHRGLLEGRVYTTVFDENGRPVHRLSKVDILTQEAFIGVHEMEHYIKSKSAVQLPLAAVSHEGKLLKGVNAKVELVKLNWQSVLEKNDYGRYRYVSRKREQVLESAEITLNGKSTTYSFIPEQSGEYEVRVYLPGAKSYTRRWFYAYAWGASANASFEVDKDGDVLVKSDKEQYEVGETAKVLLNAPFAGKMLVTIEKDELLDYFFVEADEKSAMIEIPMKEEYMPNAYVTATLIKPLEDDRIPLTVAHGVASLSVVKASNRIALDIDVPERSRSNTKQEIIITSELEEEDIEVTVAVVDEGILQIKNYQTPDPFEFFFQKQSLQVDSYDLYPRLLPNMKPQANRFGAGAFDMERRVNPLTNQRVRLLSYWSGTLKTDSDGEVRYTVDIPEFSGSLRVMAVATKADAFGSSSKNIKVADPLVVSTALPRFMSPEDQLKAPITLTNTTDEEMEVSLKLKTDGVLHSEGLSSNRIRIPSNSEKQVLFELGAKKMIGASKVTVTAEAGGEVFKSETDLTVRPITSLVKESGHGKLVAGNKVELDLKKDYLKPRGRLLVSKSPVITFAEHLDELLRYPHGCVEQTVSAVFPQLYFSDLSNALNQETNSQEAAFNVREAIKKLYTMQMYNGGLSYWQGGSYESWWGSVYAAHFMQEADKAGFTVDKVFMDKLYSYLNQRLGQRMTADHYYYNVSGELKSREIARREVFYSLYVLAQAGKKSISTMNYYKEHPDLLTTDAQYMLACTYQLIGDQASFRQLLPPSFGSEKSRKEFGGSFASHVRDQAIALNVLMETNPEHMQVGVLAESLSKAVKEERHLSTQEQAFSFLALGKLSKKTNAMPVKGEILVDGKKVSTYEEGIVTLTKEIISEKVSIEAEGSGDLYYFWELDGLSATGEVEEEDKHLKVRRTFLDRYGREIENNKVQQNDLVVVKITLESDGRSVENVVVTDMLPAGFEVENPRIGELPGISWAKGNTAEHTDFRDDRVHFFTTATAKQKTFYYMVRAVSSGTFSLGPVSADAMYDGSYHSYHGTGTVVVNR</sequence>
<dbReference type="PANTHER" id="PTHR40094:SF1">
    <property type="entry name" value="UBIQUITIN DOMAIN-CONTAINING PROTEIN"/>
    <property type="match status" value="1"/>
</dbReference>
<dbReference type="Gene3D" id="2.60.40.3710">
    <property type="match status" value="1"/>
</dbReference>
<dbReference type="Proteomes" id="UP001500298">
    <property type="component" value="Unassembled WGS sequence"/>
</dbReference>
<evidence type="ECO:0000313" key="6">
    <source>
        <dbReference type="EMBL" id="GAA4831665.1"/>
    </source>
</evidence>
<dbReference type="PANTHER" id="PTHR40094">
    <property type="entry name" value="ALPHA-2-MACROGLOBULIN HOMOLOG"/>
    <property type="match status" value="1"/>
</dbReference>
<dbReference type="Pfam" id="PF17973">
    <property type="entry name" value="bMG10"/>
    <property type="match status" value="1"/>
</dbReference>
<dbReference type="Pfam" id="PF07703">
    <property type="entry name" value="A2M_BRD"/>
    <property type="match status" value="1"/>
</dbReference>
<dbReference type="SMART" id="SM01360">
    <property type="entry name" value="A2M"/>
    <property type="match status" value="1"/>
</dbReference>
<dbReference type="RefSeq" id="WP_345370794.1">
    <property type="nucleotide sequence ID" value="NZ_BAABJX010000024.1"/>
</dbReference>
<dbReference type="SMART" id="SM01359">
    <property type="entry name" value="A2M_N_2"/>
    <property type="match status" value="1"/>
</dbReference>
<dbReference type="SMART" id="SM01419">
    <property type="entry name" value="Thiol-ester_cl"/>
    <property type="match status" value="1"/>
</dbReference>
<dbReference type="Pfam" id="PF00207">
    <property type="entry name" value="A2M"/>
    <property type="match status" value="1"/>
</dbReference>
<name>A0ABP9D825_9BACT</name>
<dbReference type="InterPro" id="IPR047565">
    <property type="entry name" value="Alpha-macroglob_thiol-ester_cl"/>
</dbReference>
<evidence type="ECO:0000256" key="3">
    <source>
        <dbReference type="SAM" id="SignalP"/>
    </source>
</evidence>
<feature type="domain" description="Alpha-2-macroglobulin bait region" evidence="4">
    <location>
        <begin position="924"/>
        <end position="1065"/>
    </location>
</feature>
<keyword evidence="2 3" id="KW-0732">Signal</keyword>
<dbReference type="InterPro" id="IPR041462">
    <property type="entry name" value="Bact_A2M_MG6"/>
</dbReference>
<dbReference type="Gene3D" id="2.60.40.10">
    <property type="entry name" value="Immunoglobulins"/>
    <property type="match status" value="1"/>
</dbReference>
<feature type="domain" description="Alpha-2-macroglobulin" evidence="5">
    <location>
        <begin position="1128"/>
        <end position="1216"/>
    </location>
</feature>
<protein>
    <submittedName>
        <fullName evidence="6">Alpha-2-macroglobulin family protein</fullName>
    </submittedName>
</protein>
<dbReference type="InterPro" id="IPR041246">
    <property type="entry name" value="Bact_MG10"/>
</dbReference>
<gene>
    <name evidence="6" type="ORF">GCM10023331_16160</name>
</gene>
<dbReference type="InterPro" id="IPR008930">
    <property type="entry name" value="Terpenoid_cyclase/PrenylTrfase"/>
</dbReference>
<feature type="chain" id="PRO_5045042946" evidence="3">
    <location>
        <begin position="22"/>
        <end position="1793"/>
    </location>
</feature>
<evidence type="ECO:0000259" key="5">
    <source>
        <dbReference type="SMART" id="SM01360"/>
    </source>
</evidence>
<accession>A0ABP9D825</accession>
<dbReference type="CDD" id="cd02891">
    <property type="entry name" value="A2M_like"/>
    <property type="match status" value="1"/>
</dbReference>
<dbReference type="Gene3D" id="2.60.40.1930">
    <property type="match status" value="1"/>
</dbReference>
<dbReference type="Pfam" id="PF07678">
    <property type="entry name" value="TED_complement"/>
    <property type="match status" value="1"/>
</dbReference>
<evidence type="ECO:0000313" key="7">
    <source>
        <dbReference type="Proteomes" id="UP001500298"/>
    </source>
</evidence>
<organism evidence="6 7">
    <name type="scientific">Algivirga pacifica</name>
    <dbReference type="NCBI Taxonomy" id="1162670"/>
    <lineage>
        <taxon>Bacteria</taxon>
        <taxon>Pseudomonadati</taxon>
        <taxon>Bacteroidota</taxon>
        <taxon>Cytophagia</taxon>
        <taxon>Cytophagales</taxon>
        <taxon>Flammeovirgaceae</taxon>
        <taxon>Algivirga</taxon>
    </lineage>
</organism>
<evidence type="ECO:0000259" key="4">
    <source>
        <dbReference type="SMART" id="SM01359"/>
    </source>
</evidence>